<dbReference type="STRING" id="582475.ACZ11_11035"/>
<evidence type="ECO:0000313" key="3">
    <source>
        <dbReference type="Proteomes" id="UP000232101"/>
    </source>
</evidence>
<protein>
    <recommendedName>
        <fullName evidence="4">DUF2178 domain-containing protein</fullName>
    </recommendedName>
</protein>
<evidence type="ECO:0000313" key="2">
    <source>
        <dbReference type="EMBL" id="PJO45536.1"/>
    </source>
</evidence>
<proteinExistence type="predicted"/>
<keyword evidence="1" id="KW-0812">Transmembrane</keyword>
<dbReference type="Pfam" id="PF09946">
    <property type="entry name" value="DUF2178"/>
    <property type="match status" value="1"/>
</dbReference>
<name>A0A2M9QBT9_9BACI</name>
<dbReference type="Proteomes" id="UP000232101">
    <property type="component" value="Unassembled WGS sequence"/>
</dbReference>
<dbReference type="AlphaFoldDB" id="A0A2M9QBT9"/>
<dbReference type="EMBL" id="PHQY01000002">
    <property type="protein sequence ID" value="PJO45536.1"/>
    <property type="molecule type" value="Genomic_DNA"/>
</dbReference>
<sequence>MRRKLFQRLLTAFLAIILGVISLLMNPTEKMAAIYLFVVGIIILIVSITIYLRKSENEDDLSKEYDERDALIEGQASNITMQCITSLIIVLLFLSNFIVLSVKAVLLLLILALFILYTVSKFFYERVL</sequence>
<feature type="transmembrane region" description="Helical" evidence="1">
    <location>
        <begin position="32"/>
        <end position="52"/>
    </location>
</feature>
<reference evidence="2 3" key="1">
    <citation type="submission" date="2017-11" db="EMBL/GenBank/DDBJ databases">
        <title>Bacterial isolate from king chilli rhizosphere.</title>
        <authorList>
            <person name="Takhelmayum P."/>
            <person name="Sarangthem I."/>
        </authorList>
    </citation>
    <scope>NUCLEOTIDE SEQUENCE [LARGE SCALE GENOMIC DNA]</scope>
    <source>
        <strain evidence="3">t26</strain>
    </source>
</reference>
<organism evidence="2 3">
    <name type="scientific">Lysinibacillus xylanilyticus</name>
    <dbReference type="NCBI Taxonomy" id="582475"/>
    <lineage>
        <taxon>Bacteria</taxon>
        <taxon>Bacillati</taxon>
        <taxon>Bacillota</taxon>
        <taxon>Bacilli</taxon>
        <taxon>Bacillales</taxon>
        <taxon>Bacillaceae</taxon>
        <taxon>Lysinibacillus</taxon>
    </lineage>
</organism>
<evidence type="ECO:0000256" key="1">
    <source>
        <dbReference type="SAM" id="Phobius"/>
    </source>
</evidence>
<keyword evidence="1" id="KW-0472">Membrane</keyword>
<dbReference type="InterPro" id="IPR019235">
    <property type="entry name" value="DUF2178_TM"/>
</dbReference>
<feature type="transmembrane region" description="Helical" evidence="1">
    <location>
        <begin position="9"/>
        <end position="26"/>
    </location>
</feature>
<comment type="caution">
    <text evidence="2">The sequence shown here is derived from an EMBL/GenBank/DDBJ whole genome shotgun (WGS) entry which is preliminary data.</text>
</comment>
<feature type="transmembrane region" description="Helical" evidence="1">
    <location>
        <begin position="79"/>
        <end position="99"/>
    </location>
</feature>
<evidence type="ECO:0008006" key="4">
    <source>
        <dbReference type="Google" id="ProtNLM"/>
    </source>
</evidence>
<dbReference type="RefSeq" id="WP_100541763.1">
    <property type="nucleotide sequence ID" value="NZ_JBHVRA010000001.1"/>
</dbReference>
<accession>A0A2M9QBT9</accession>
<gene>
    <name evidence="2" type="ORF">CWD94_00295</name>
</gene>
<keyword evidence="1" id="KW-1133">Transmembrane helix</keyword>
<feature type="transmembrane region" description="Helical" evidence="1">
    <location>
        <begin position="105"/>
        <end position="124"/>
    </location>
</feature>